<evidence type="ECO:0000313" key="4">
    <source>
        <dbReference type="Proteomes" id="UP001465976"/>
    </source>
</evidence>
<comment type="similarity">
    <text evidence="1">Belongs to the ATP-dependent AMP-binding enzyme family.</text>
</comment>
<protein>
    <recommendedName>
        <fullName evidence="2">AMP-dependent synthetase/ligase domain-containing protein</fullName>
    </recommendedName>
</protein>
<evidence type="ECO:0000259" key="2">
    <source>
        <dbReference type="Pfam" id="PF00501"/>
    </source>
</evidence>
<dbReference type="InterPro" id="IPR042099">
    <property type="entry name" value="ANL_N_sf"/>
</dbReference>
<name>A0ABR3FVF7_9AGAR</name>
<evidence type="ECO:0000256" key="1">
    <source>
        <dbReference type="ARBA" id="ARBA00006432"/>
    </source>
</evidence>
<gene>
    <name evidence="3" type="ORF">V5O48_002488</name>
</gene>
<dbReference type="EMBL" id="JBAHYK010000057">
    <property type="protein sequence ID" value="KAL0579504.1"/>
    <property type="molecule type" value="Genomic_DNA"/>
</dbReference>
<dbReference type="InterPro" id="IPR000873">
    <property type="entry name" value="AMP-dep_synth/lig_dom"/>
</dbReference>
<organism evidence="3 4">
    <name type="scientific">Marasmius crinis-equi</name>
    <dbReference type="NCBI Taxonomy" id="585013"/>
    <lineage>
        <taxon>Eukaryota</taxon>
        <taxon>Fungi</taxon>
        <taxon>Dikarya</taxon>
        <taxon>Basidiomycota</taxon>
        <taxon>Agaricomycotina</taxon>
        <taxon>Agaricomycetes</taxon>
        <taxon>Agaricomycetidae</taxon>
        <taxon>Agaricales</taxon>
        <taxon>Marasmiineae</taxon>
        <taxon>Marasmiaceae</taxon>
        <taxon>Marasmius</taxon>
    </lineage>
</organism>
<reference evidence="3 4" key="1">
    <citation type="submission" date="2024-02" db="EMBL/GenBank/DDBJ databases">
        <title>A draft genome for the cacao thread blight pathogen Marasmius crinis-equi.</title>
        <authorList>
            <person name="Cohen S.P."/>
            <person name="Baruah I.K."/>
            <person name="Amoako-Attah I."/>
            <person name="Bukari Y."/>
            <person name="Meinhardt L.W."/>
            <person name="Bailey B.A."/>
        </authorList>
    </citation>
    <scope>NUCLEOTIDE SEQUENCE [LARGE SCALE GENOMIC DNA]</scope>
    <source>
        <strain evidence="3 4">GH-76</strain>
    </source>
</reference>
<evidence type="ECO:0000313" key="3">
    <source>
        <dbReference type="EMBL" id="KAL0579504.1"/>
    </source>
</evidence>
<dbReference type="Pfam" id="PF23562">
    <property type="entry name" value="AMP-binding_C_3"/>
    <property type="match status" value="1"/>
</dbReference>
<feature type="domain" description="AMP-dependent synthetase/ligase" evidence="2">
    <location>
        <begin position="31"/>
        <end position="338"/>
    </location>
</feature>
<accession>A0ABR3FVF7</accession>
<comment type="caution">
    <text evidence="3">The sequence shown here is derived from an EMBL/GenBank/DDBJ whole genome shotgun (WGS) entry which is preliminary data.</text>
</comment>
<dbReference type="PANTHER" id="PTHR43201:SF8">
    <property type="entry name" value="ACYL-COA SYNTHETASE FAMILY MEMBER 3"/>
    <property type="match status" value="1"/>
</dbReference>
<dbReference type="Pfam" id="PF00501">
    <property type="entry name" value="AMP-binding"/>
    <property type="match status" value="1"/>
</dbReference>
<dbReference type="Proteomes" id="UP001465976">
    <property type="component" value="Unassembled WGS sequence"/>
</dbReference>
<keyword evidence="4" id="KW-1185">Reference proteome</keyword>
<dbReference type="SUPFAM" id="SSF56801">
    <property type="entry name" value="Acetyl-CoA synthetase-like"/>
    <property type="match status" value="1"/>
</dbReference>
<dbReference type="PANTHER" id="PTHR43201">
    <property type="entry name" value="ACYL-COA SYNTHETASE"/>
    <property type="match status" value="1"/>
</dbReference>
<proteinExistence type="inferred from homology"/>
<dbReference type="Gene3D" id="3.40.50.12780">
    <property type="entry name" value="N-terminal domain of ligase-like"/>
    <property type="match status" value="1"/>
</dbReference>
<sequence>MPTFRTPLTNLKRAVDCWPSAAAFKIPIIENSVDIAGYSEVTYEEFYKGVEKAASYWRNKLSGDGVPAGSVVGVCLLGYTYTDVLHVYGLMMAEYIPQTFTLFPSAIEALNTLLKSSGAQALIYQEGHFDRVKSWISTHTTLKLYPAISAFPEPESDSNPPLPGLSSEKHSDDDIVIIVHTSGSTSGIPKCVPYTYRFMDAAVAKAALTCVPGPTRTRDVNSWLGSACQAANLTFVLSTIYYGGCTMAQTHKSPSASEWKCMITLGGLTRATLFPTVLSRVIQYCAKNAELLELMRTLDSIMFAGAAMPPEELEWAKESGLKLMNLYGSTECGTPMLLSDRSGDGKPEHLCLARLLKSDGTPLVRYRFDPVACSDLYHGEELKELVVLADSEDLPVRSFLQDDGTFHTGDIFEEVAPGEFVHRGRQDDFIKMAYGQKCDAGAIENIARNVCNGLFTDCVVIGSDRPSPVLVAEADMKSDSVEMDLKQDIYQRISESEAHRRLYPHEQIASPDSVIVVRNGSLPRTATKGNIRRKAVGISMKETLDKIFSETRG</sequence>